<keyword evidence="2 5" id="KW-0812">Transmembrane</keyword>
<dbReference type="KEGG" id="iva:Isova_1520"/>
<evidence type="ECO:0000256" key="1">
    <source>
        <dbReference type="ARBA" id="ARBA00004141"/>
    </source>
</evidence>
<keyword evidence="3 5" id="KW-1133">Transmembrane helix</keyword>
<feature type="transmembrane region" description="Helical" evidence="5">
    <location>
        <begin position="41"/>
        <end position="63"/>
    </location>
</feature>
<dbReference type="GO" id="GO:0032259">
    <property type="term" value="P:methylation"/>
    <property type="evidence" value="ECO:0007669"/>
    <property type="project" value="UniProtKB-KW"/>
</dbReference>
<feature type="transmembrane region" description="Helical" evidence="5">
    <location>
        <begin position="135"/>
        <end position="157"/>
    </location>
</feature>
<sequence length="173" mass="19172">MVWYVALVAATALERLAELVVSTRNARWAFARGGVEHGRGHYPAMVALHTGLLVACVAEAWLADRPFLPWLGWPMLVVVLASQALRWWCVRSLGPRWNTRVVVVPGLPLVVRGPYARWRHPNYVAVVLEGVALPLVHTCWITATAFTVLNAILLLGFRVPVEERALAAARVRA</sequence>
<evidence type="ECO:0000256" key="2">
    <source>
        <dbReference type="ARBA" id="ARBA00022692"/>
    </source>
</evidence>
<dbReference type="eggNOG" id="COG1755">
    <property type="taxonomic scope" value="Bacteria"/>
</dbReference>
<comment type="subcellular location">
    <subcellularLocation>
        <location evidence="1">Membrane</location>
        <topology evidence="1">Multi-pass membrane protein</topology>
    </subcellularLocation>
</comment>
<dbReference type="RefSeq" id="WP_013838668.1">
    <property type="nucleotide sequence ID" value="NC_015588.1"/>
</dbReference>
<dbReference type="AlphaFoldDB" id="F6FUE8"/>
<organism evidence="7">
    <name type="scientific">Isoptericola variabilis (strain 225)</name>
    <dbReference type="NCBI Taxonomy" id="743718"/>
    <lineage>
        <taxon>Bacteria</taxon>
        <taxon>Bacillati</taxon>
        <taxon>Actinomycetota</taxon>
        <taxon>Actinomycetes</taxon>
        <taxon>Micrococcales</taxon>
        <taxon>Promicromonosporaceae</taxon>
        <taxon>Isoptericola</taxon>
    </lineage>
</organism>
<keyword evidence="4 5" id="KW-0472">Membrane</keyword>
<dbReference type="HOGENOM" id="CLU_102515_0_0_11"/>
<dbReference type="Gene3D" id="1.20.120.1630">
    <property type="match status" value="1"/>
</dbReference>
<dbReference type="InterPro" id="IPR007269">
    <property type="entry name" value="ICMT_MeTrfase"/>
</dbReference>
<accession>F6FUE8</accession>
<protein>
    <submittedName>
        <fullName evidence="6">Isoprenylcysteine carboxyl methyltransferase</fullName>
    </submittedName>
</protein>
<keyword evidence="7" id="KW-1185">Reference proteome</keyword>
<evidence type="ECO:0000313" key="6">
    <source>
        <dbReference type="EMBL" id="AEG44276.1"/>
    </source>
</evidence>
<evidence type="ECO:0000256" key="3">
    <source>
        <dbReference type="ARBA" id="ARBA00022989"/>
    </source>
</evidence>
<proteinExistence type="predicted"/>
<gene>
    <name evidence="6" type="ordered locus">Isova_1520</name>
</gene>
<keyword evidence="6" id="KW-0808">Transferase</keyword>
<dbReference type="EMBL" id="CP002810">
    <property type="protein sequence ID" value="AEG44276.1"/>
    <property type="molecule type" value="Genomic_DNA"/>
</dbReference>
<dbReference type="GO" id="GO:0016020">
    <property type="term" value="C:membrane"/>
    <property type="evidence" value="ECO:0007669"/>
    <property type="project" value="UniProtKB-SubCell"/>
</dbReference>
<dbReference type="GO" id="GO:0004671">
    <property type="term" value="F:protein C-terminal S-isoprenylcysteine carboxyl O-methyltransferase activity"/>
    <property type="evidence" value="ECO:0007669"/>
    <property type="project" value="InterPro"/>
</dbReference>
<keyword evidence="6" id="KW-0489">Methyltransferase</keyword>
<evidence type="ECO:0000256" key="5">
    <source>
        <dbReference type="SAM" id="Phobius"/>
    </source>
</evidence>
<dbReference type="STRING" id="743718.Isova_1520"/>
<dbReference type="Pfam" id="PF04140">
    <property type="entry name" value="ICMT"/>
    <property type="match status" value="1"/>
</dbReference>
<evidence type="ECO:0000313" key="7">
    <source>
        <dbReference type="Proteomes" id="UP000009236"/>
    </source>
</evidence>
<reference evidence="6 7" key="1">
    <citation type="submission" date="2011-05" db="EMBL/GenBank/DDBJ databases">
        <title>Complete sequence of Isoptericola variabilis 225.</title>
        <authorList>
            <consortium name="US DOE Joint Genome Institute"/>
            <person name="Lucas S."/>
            <person name="Han J."/>
            <person name="Lapidus A."/>
            <person name="Cheng J.-F."/>
            <person name="Goodwin L."/>
            <person name="Pitluck S."/>
            <person name="Peters L."/>
            <person name="Mikhailova N."/>
            <person name="Zeytun A."/>
            <person name="Han C."/>
            <person name="Tapia R."/>
            <person name="Land M."/>
            <person name="Hauser L."/>
            <person name="Kyrpides N."/>
            <person name="Ivanova N."/>
            <person name="Pagani I."/>
            <person name="Siebers A."/>
            <person name="Allgaier M."/>
            <person name="Thelen M."/>
            <person name="Hugenholtz P."/>
            <person name="Gladden J."/>
            <person name="Woyke T."/>
        </authorList>
    </citation>
    <scope>NUCLEOTIDE SEQUENCE [LARGE SCALE GENOMIC DNA]</scope>
    <source>
        <strain evidence="7">225</strain>
    </source>
</reference>
<name>F6FUE8_ISOV2</name>
<feature type="transmembrane region" description="Helical" evidence="5">
    <location>
        <begin position="70"/>
        <end position="88"/>
    </location>
</feature>
<evidence type="ECO:0000256" key="4">
    <source>
        <dbReference type="ARBA" id="ARBA00023136"/>
    </source>
</evidence>
<dbReference type="Proteomes" id="UP000009236">
    <property type="component" value="Chromosome"/>
</dbReference>